<organism evidence="5 6">
    <name type="scientific">Proteiniclasticum aestuarii</name>
    <dbReference type="NCBI Taxonomy" id="2817862"/>
    <lineage>
        <taxon>Bacteria</taxon>
        <taxon>Bacillati</taxon>
        <taxon>Bacillota</taxon>
        <taxon>Clostridia</taxon>
        <taxon>Eubacteriales</taxon>
        <taxon>Clostridiaceae</taxon>
        <taxon>Proteiniclasticum</taxon>
    </lineage>
</organism>
<dbReference type="EMBL" id="JAFNJU010000002">
    <property type="protein sequence ID" value="MBO1264034.1"/>
    <property type="molecule type" value="Genomic_DNA"/>
</dbReference>
<comment type="subcellular location">
    <subcellularLocation>
        <location evidence="1">Bacterial microcompartment</location>
    </subcellularLocation>
</comment>
<keyword evidence="6" id="KW-1185">Reference proteome</keyword>
<dbReference type="PROSITE" id="PS51930">
    <property type="entry name" value="BMC_2"/>
    <property type="match status" value="2"/>
</dbReference>
<dbReference type="InterPro" id="IPR050575">
    <property type="entry name" value="BMC_shell"/>
</dbReference>
<evidence type="ECO:0000313" key="6">
    <source>
        <dbReference type="Proteomes" id="UP000664218"/>
    </source>
</evidence>
<feature type="domain" description="BMC" evidence="4">
    <location>
        <begin position="96"/>
        <end position="182"/>
    </location>
</feature>
<dbReference type="Proteomes" id="UP000664218">
    <property type="component" value="Unassembled WGS sequence"/>
</dbReference>
<reference evidence="5" key="1">
    <citation type="submission" date="2021-03" db="EMBL/GenBank/DDBJ databases">
        <title>Proteiniclasticum marinus sp. nov., isolated from tidal flat sediment.</title>
        <authorList>
            <person name="Namirimu T."/>
            <person name="Yang J.-A."/>
            <person name="Yang S.-H."/>
            <person name="Kim Y.-J."/>
            <person name="Kwon K.K."/>
        </authorList>
    </citation>
    <scope>NUCLEOTIDE SEQUENCE</scope>
    <source>
        <strain evidence="5">SCR006</strain>
    </source>
</reference>
<evidence type="ECO:0000256" key="2">
    <source>
        <dbReference type="ARBA" id="ARBA00024446"/>
    </source>
</evidence>
<dbReference type="Gene3D" id="3.30.70.1710">
    <property type="match status" value="2"/>
</dbReference>
<comment type="similarity">
    <text evidence="3">Belongs to the bacterial microcompartments protein family.</text>
</comment>
<dbReference type="PANTHER" id="PTHR33941:SF11">
    <property type="entry name" value="BACTERIAL MICROCOMPARTMENT SHELL PROTEIN PDUJ"/>
    <property type="match status" value="1"/>
</dbReference>
<name>A0A939H7R2_9CLOT</name>
<dbReference type="Pfam" id="PF00936">
    <property type="entry name" value="BMC"/>
    <property type="match status" value="2"/>
</dbReference>
<dbReference type="PIRSF" id="PIRSF034834">
    <property type="entry name" value="PduT"/>
    <property type="match status" value="1"/>
</dbReference>
<sequence length="183" mass="19518">MKNSIGLLEFKSIAKGIEVTDEVMKSSNVELVLSNAICPGKYVTIITGELAQVKNAIELGKTLGGIFKIEAEMIANVHPEILPALSGTADMDEITSVGVIETMSALNSIITADIARKAANVRLIEVRIARGLGGKGFTIFTGEITAVKRAISAVHEKFVPMGDVLCSTAISNCNRELVRKLFT</sequence>
<dbReference type="CDD" id="cd07054">
    <property type="entry name" value="BMC_PduT_repeat2"/>
    <property type="match status" value="1"/>
</dbReference>
<keyword evidence="2" id="KW-1283">Bacterial microcompartment</keyword>
<dbReference type="InterPro" id="IPR044872">
    <property type="entry name" value="CcmK/CsoS1_BMC"/>
</dbReference>
<dbReference type="PANTHER" id="PTHR33941">
    <property type="entry name" value="PROPANEDIOL UTILIZATION PROTEIN PDUA"/>
    <property type="match status" value="1"/>
</dbReference>
<evidence type="ECO:0000256" key="1">
    <source>
        <dbReference type="ARBA" id="ARBA00024322"/>
    </source>
</evidence>
<dbReference type="SMART" id="SM00877">
    <property type="entry name" value="BMC"/>
    <property type="match status" value="2"/>
</dbReference>
<evidence type="ECO:0000256" key="3">
    <source>
        <dbReference type="PROSITE-ProRule" id="PRU01278"/>
    </source>
</evidence>
<proteinExistence type="inferred from homology"/>
<gene>
    <name evidence="5" type="ORF">J3A84_03120</name>
</gene>
<dbReference type="AlphaFoldDB" id="A0A939H7R2"/>
<protein>
    <submittedName>
        <fullName evidence="5">BMC domain-containing protein</fullName>
    </submittedName>
</protein>
<evidence type="ECO:0000259" key="4">
    <source>
        <dbReference type="PROSITE" id="PS51930"/>
    </source>
</evidence>
<dbReference type="RefSeq" id="WP_207598556.1">
    <property type="nucleotide sequence ID" value="NZ_JAFNJU010000002.1"/>
</dbReference>
<dbReference type="InterPro" id="IPR037233">
    <property type="entry name" value="CcmK-like_sf"/>
</dbReference>
<dbReference type="SUPFAM" id="SSF143414">
    <property type="entry name" value="CcmK-like"/>
    <property type="match status" value="2"/>
</dbReference>
<dbReference type="InterPro" id="IPR011238">
    <property type="entry name" value="Micro_shell_prot_PduT"/>
</dbReference>
<accession>A0A939H7R2</accession>
<dbReference type="GO" id="GO:0031469">
    <property type="term" value="C:bacterial microcompartment"/>
    <property type="evidence" value="ECO:0007669"/>
    <property type="project" value="UniProtKB-SubCell"/>
</dbReference>
<feature type="domain" description="BMC" evidence="4">
    <location>
        <begin position="4"/>
        <end position="86"/>
    </location>
</feature>
<evidence type="ECO:0000313" key="5">
    <source>
        <dbReference type="EMBL" id="MBO1264034.1"/>
    </source>
</evidence>
<comment type="caution">
    <text evidence="5">The sequence shown here is derived from an EMBL/GenBank/DDBJ whole genome shotgun (WGS) entry which is preliminary data.</text>
</comment>
<dbReference type="InterPro" id="IPR000249">
    <property type="entry name" value="BMC_dom"/>
</dbReference>
<dbReference type="CDD" id="cd07053">
    <property type="entry name" value="BMC_PduT_repeat1"/>
    <property type="match status" value="1"/>
</dbReference>